<gene>
    <name evidence="2" type="ORF">K2U94_08670</name>
</gene>
<keyword evidence="3" id="KW-1185">Reference proteome</keyword>
<dbReference type="Gene3D" id="1.10.260.40">
    <property type="entry name" value="lambda repressor-like DNA-binding domains"/>
    <property type="match status" value="1"/>
</dbReference>
<dbReference type="InterPro" id="IPR001387">
    <property type="entry name" value="Cro/C1-type_HTH"/>
</dbReference>
<dbReference type="SMART" id="SM00530">
    <property type="entry name" value="HTH_XRE"/>
    <property type="match status" value="1"/>
</dbReference>
<dbReference type="EMBL" id="JAIVFP010000001">
    <property type="protein sequence ID" value="MCI4682837.1"/>
    <property type="molecule type" value="Genomic_DNA"/>
</dbReference>
<proteinExistence type="predicted"/>
<accession>A0ABS9Z877</accession>
<sequence length="117" mass="12940">MRLKALRESRGFTPERLASALKISTGRLQDLEEGRERITADLMRPLSRVLNAAPADFFDGFSVTAQGVVRLTEDDARAADEEARLTRDFALIRDEDARQLILALVSSYAAFGDLAKA</sequence>
<evidence type="ECO:0000313" key="3">
    <source>
        <dbReference type="Proteomes" id="UP001139104"/>
    </source>
</evidence>
<dbReference type="Proteomes" id="UP001139104">
    <property type="component" value="Unassembled WGS sequence"/>
</dbReference>
<dbReference type="RefSeq" id="WP_243066825.1">
    <property type="nucleotide sequence ID" value="NZ_JAIVFK010000010.1"/>
</dbReference>
<evidence type="ECO:0000313" key="2">
    <source>
        <dbReference type="EMBL" id="MCI4682837.1"/>
    </source>
</evidence>
<protein>
    <submittedName>
        <fullName evidence="2">Helix-turn-helix transcriptional regulator</fullName>
    </submittedName>
</protein>
<dbReference type="CDD" id="cd00093">
    <property type="entry name" value="HTH_XRE"/>
    <property type="match status" value="1"/>
</dbReference>
<name>A0ABS9Z877_9HYPH</name>
<feature type="domain" description="HTH cro/C1-type" evidence="1">
    <location>
        <begin position="3"/>
        <end position="57"/>
    </location>
</feature>
<organism evidence="2 3">
    <name type="scientific">Candidatus Rhodoblastus alkanivorans</name>
    <dbReference type="NCBI Taxonomy" id="2954117"/>
    <lineage>
        <taxon>Bacteria</taxon>
        <taxon>Pseudomonadati</taxon>
        <taxon>Pseudomonadota</taxon>
        <taxon>Alphaproteobacteria</taxon>
        <taxon>Hyphomicrobiales</taxon>
        <taxon>Rhodoblastaceae</taxon>
        <taxon>Rhodoblastus</taxon>
    </lineage>
</organism>
<dbReference type="InterPro" id="IPR010982">
    <property type="entry name" value="Lambda_DNA-bd_dom_sf"/>
</dbReference>
<dbReference type="SUPFAM" id="SSF47413">
    <property type="entry name" value="lambda repressor-like DNA-binding domains"/>
    <property type="match status" value="1"/>
</dbReference>
<evidence type="ECO:0000259" key="1">
    <source>
        <dbReference type="PROSITE" id="PS50943"/>
    </source>
</evidence>
<reference evidence="2" key="1">
    <citation type="journal article" date="2022" name="ISME J.">
        <title>Identification of active gaseous-alkane degraders at natural gas seeps.</title>
        <authorList>
            <person name="Farhan Ul Haque M."/>
            <person name="Hernandez M."/>
            <person name="Crombie A.T."/>
            <person name="Murrell J.C."/>
        </authorList>
    </citation>
    <scope>NUCLEOTIDE SEQUENCE</scope>
    <source>
        <strain evidence="2">PC2</strain>
    </source>
</reference>
<dbReference type="PROSITE" id="PS50943">
    <property type="entry name" value="HTH_CROC1"/>
    <property type="match status" value="1"/>
</dbReference>
<dbReference type="Pfam" id="PF13560">
    <property type="entry name" value="HTH_31"/>
    <property type="match status" value="1"/>
</dbReference>
<comment type="caution">
    <text evidence="2">The sequence shown here is derived from an EMBL/GenBank/DDBJ whole genome shotgun (WGS) entry which is preliminary data.</text>
</comment>